<dbReference type="Gene3D" id="3.40.1190.10">
    <property type="entry name" value="Mur-like, catalytic domain"/>
    <property type="match status" value="1"/>
</dbReference>
<evidence type="ECO:0000256" key="3">
    <source>
        <dbReference type="ARBA" id="ARBA00022490"/>
    </source>
</evidence>
<dbReference type="InterPro" id="IPR013221">
    <property type="entry name" value="Mur_ligase_cen"/>
</dbReference>
<dbReference type="GO" id="GO:0008360">
    <property type="term" value="P:regulation of cell shape"/>
    <property type="evidence" value="ECO:0007669"/>
    <property type="project" value="InterPro"/>
</dbReference>
<evidence type="ECO:0000256" key="4">
    <source>
        <dbReference type="ARBA" id="ARBA00022598"/>
    </source>
</evidence>
<dbReference type="PANTHER" id="PTHR43692:SF1">
    <property type="entry name" value="UDP-N-ACETYLMURAMOYLALANINE--D-GLUTAMATE LIGASE"/>
    <property type="match status" value="1"/>
</dbReference>
<keyword evidence="9" id="KW-1185">Reference proteome</keyword>
<evidence type="ECO:0000313" key="9">
    <source>
        <dbReference type="Proteomes" id="UP000563524"/>
    </source>
</evidence>
<dbReference type="Pfam" id="PF08245">
    <property type="entry name" value="Mur_ligase_M"/>
    <property type="match status" value="1"/>
</dbReference>
<dbReference type="GO" id="GO:0051301">
    <property type="term" value="P:cell division"/>
    <property type="evidence" value="ECO:0007669"/>
    <property type="project" value="InterPro"/>
</dbReference>
<gene>
    <name evidence="8" type="ORF">GGQ59_000934</name>
</gene>
<dbReference type="AlphaFoldDB" id="A0A840I2H3"/>
<dbReference type="SUPFAM" id="SSF53623">
    <property type="entry name" value="MurD-like peptide ligases, catalytic domain"/>
    <property type="match status" value="1"/>
</dbReference>
<feature type="domain" description="Mur ligase central" evidence="7">
    <location>
        <begin position="98"/>
        <end position="191"/>
    </location>
</feature>
<evidence type="ECO:0000313" key="8">
    <source>
        <dbReference type="EMBL" id="MBB4658434.1"/>
    </source>
</evidence>
<keyword evidence="5" id="KW-0547">Nucleotide-binding</keyword>
<comment type="caution">
    <text evidence="8">The sequence shown here is derived from an EMBL/GenBank/DDBJ whole genome shotgun (WGS) entry which is preliminary data.</text>
</comment>
<dbReference type="Gene3D" id="3.90.190.20">
    <property type="entry name" value="Mur ligase, C-terminal domain"/>
    <property type="match status" value="1"/>
</dbReference>
<evidence type="ECO:0000256" key="5">
    <source>
        <dbReference type="ARBA" id="ARBA00022741"/>
    </source>
</evidence>
<dbReference type="PANTHER" id="PTHR43692">
    <property type="entry name" value="UDP-N-ACETYLMURAMOYLALANINE--D-GLUTAMATE LIGASE"/>
    <property type="match status" value="1"/>
</dbReference>
<keyword evidence="3" id="KW-0963">Cytoplasm</keyword>
<dbReference type="GO" id="GO:0005737">
    <property type="term" value="C:cytoplasm"/>
    <property type="evidence" value="ECO:0007669"/>
    <property type="project" value="UniProtKB-SubCell"/>
</dbReference>
<organism evidence="8 9">
    <name type="scientific">Parvularcula dongshanensis</name>
    <dbReference type="NCBI Taxonomy" id="1173995"/>
    <lineage>
        <taxon>Bacteria</taxon>
        <taxon>Pseudomonadati</taxon>
        <taxon>Pseudomonadota</taxon>
        <taxon>Alphaproteobacteria</taxon>
        <taxon>Parvularculales</taxon>
        <taxon>Parvularculaceae</taxon>
        <taxon>Parvularcula</taxon>
    </lineage>
</organism>
<protein>
    <submittedName>
        <fullName evidence="8">UDP-N-acetylmuramoylalanine--D-glutamate ligase</fullName>
        <ecNumber evidence="8">6.3.2.9</ecNumber>
    </submittedName>
</protein>
<accession>A0A840I2H3</accession>
<keyword evidence="4 8" id="KW-0436">Ligase</keyword>
<keyword evidence="6" id="KW-0067">ATP-binding</keyword>
<evidence type="ECO:0000259" key="7">
    <source>
        <dbReference type="Pfam" id="PF08245"/>
    </source>
</evidence>
<dbReference type="SUPFAM" id="SSF53244">
    <property type="entry name" value="MurD-like peptide ligases, peptide-binding domain"/>
    <property type="match status" value="1"/>
</dbReference>
<dbReference type="EMBL" id="JACHOB010000001">
    <property type="protein sequence ID" value="MBB4658434.1"/>
    <property type="molecule type" value="Genomic_DNA"/>
</dbReference>
<comment type="subcellular location">
    <subcellularLocation>
        <location evidence="1">Cytoplasm</location>
    </subcellularLocation>
</comment>
<evidence type="ECO:0000256" key="1">
    <source>
        <dbReference type="ARBA" id="ARBA00004496"/>
    </source>
</evidence>
<name>A0A840I2H3_9PROT</name>
<evidence type="ECO:0000256" key="2">
    <source>
        <dbReference type="ARBA" id="ARBA00004752"/>
    </source>
</evidence>
<dbReference type="InterPro" id="IPR005762">
    <property type="entry name" value="MurD"/>
</dbReference>
<dbReference type="Proteomes" id="UP000563524">
    <property type="component" value="Unassembled WGS sequence"/>
</dbReference>
<dbReference type="InterPro" id="IPR036565">
    <property type="entry name" value="Mur-like_cat_sf"/>
</dbReference>
<dbReference type="GO" id="GO:0005524">
    <property type="term" value="F:ATP binding"/>
    <property type="evidence" value="ECO:0007669"/>
    <property type="project" value="UniProtKB-KW"/>
</dbReference>
<sequence length="419" mass="44002">MSVTHVLLHGLGVEGQAAKRYFESHTALPVRLFDVKAEGSETIEEAISLLGPDTLYLRSPGVPPEDALHRAALDAGATVTTPTGYWLANLAPTGTVTVTGTKGKSSTTALLSALLTAGGVSSAPYGNIGRPVLDRALPGETAPVVELSSYMMHDLQAPEEGRRWRHVVTNLYKEHTDWHGGEAAYREAKLRPYRWTPPCPGVAPSAVIEAAGLPGTTVPTEAVVPLDDGRLRIGGEAFEPSAYGDAFASPGLQQAVRIAAAAALPALGPSGVLAALLTVLPSWEGLPSRQARVPSRDGRLWIDDALATVPEATRQALVRFRDRPVRLILGGKDRGQDYRALADEMAAFDVRVFGFGEVGPKIASLGWPVFGSMEEAVAAARADCPSGGVVLFSPAAPSGAPHASYAERAALFARLASEA</sequence>
<comment type="pathway">
    <text evidence="2">Cell wall biogenesis; peptidoglycan biosynthesis.</text>
</comment>
<dbReference type="GO" id="GO:0008764">
    <property type="term" value="F:UDP-N-acetylmuramoylalanine-D-glutamate ligase activity"/>
    <property type="evidence" value="ECO:0007669"/>
    <property type="project" value="UniProtKB-EC"/>
</dbReference>
<reference evidence="8 9" key="1">
    <citation type="submission" date="2020-08" db="EMBL/GenBank/DDBJ databases">
        <title>Genomic Encyclopedia of Type Strains, Phase IV (KMG-IV): sequencing the most valuable type-strain genomes for metagenomic binning, comparative biology and taxonomic classification.</title>
        <authorList>
            <person name="Goeker M."/>
        </authorList>
    </citation>
    <scope>NUCLEOTIDE SEQUENCE [LARGE SCALE GENOMIC DNA]</scope>
    <source>
        <strain evidence="8 9">DSM 102850</strain>
    </source>
</reference>
<dbReference type="RefSeq" id="WP_183816256.1">
    <property type="nucleotide sequence ID" value="NZ_JACHOB010000001.1"/>
</dbReference>
<proteinExistence type="predicted"/>
<dbReference type="EC" id="6.3.2.9" evidence="8"/>
<dbReference type="InterPro" id="IPR036615">
    <property type="entry name" value="Mur_ligase_C_dom_sf"/>
</dbReference>
<evidence type="ECO:0000256" key="6">
    <source>
        <dbReference type="ARBA" id="ARBA00022840"/>
    </source>
</evidence>